<feature type="region of interest" description="Disordered" evidence="1">
    <location>
        <begin position="51"/>
        <end position="114"/>
    </location>
</feature>
<dbReference type="Proteomes" id="UP000006527">
    <property type="component" value="Segment"/>
</dbReference>
<accession>E3SLB1</accession>
<dbReference type="OrthoDB" id="6875at10239"/>
<dbReference type="Gene3D" id="3.40.50.620">
    <property type="entry name" value="HUPs"/>
    <property type="match status" value="1"/>
</dbReference>
<dbReference type="InterPro" id="IPR014729">
    <property type="entry name" value="Rossmann-like_a/b/a_fold"/>
</dbReference>
<reference evidence="2 3" key="1">
    <citation type="journal article" date="2010" name="Environ. Microbiol.">
        <title>Genomic analysis of oceanic cyanobacterial myoviruses compared with T4-like myoviruses from diverse hosts and environments.</title>
        <authorList>
            <person name="Sullivan M.B."/>
            <person name="Huang K.H."/>
            <person name="Ignacio-Espinoza J.C."/>
            <person name="Berlin A.M."/>
            <person name="Kelly L."/>
            <person name="Weigele P.R."/>
            <person name="DeFrancesco A.S."/>
            <person name="Kern S.E."/>
            <person name="Thompson L.R."/>
            <person name="Young S."/>
            <person name="Yandava C."/>
            <person name="Fu R."/>
            <person name="Krastins B."/>
            <person name="Chase M."/>
            <person name="Sarracino D."/>
            <person name="Osburne M.S."/>
            <person name="Henn M.R."/>
            <person name="Chisholm S.W."/>
        </authorList>
    </citation>
    <scope>NUCLEOTIDE SEQUENCE [LARGE SCALE GENOMIC DNA]</scope>
    <source>
        <strain evidence="2">8109-3</strain>
    </source>
</reference>
<sequence>MKSFGQFLTEAVKTAASTEAKLKGLKGDGHGGWYDAKGNFVAKTVNGKLQYTGGKGAAETEDPKSTKVATPEKPTAKKKAPVATPSATKSQQPADPAPDARKAPEPGDAQTQSAEVMGMPTSEGAVIVFGRFNPPTVGHEKLLKKAQSEASRLKYDLKIYPSRSVDAKKNPLQPGAKIEYMRKMFPDYGDSIKDDPNGRTIFDVLGACFNLGYKGVTIVVGQDRLSEFQSLAQKYNGDLYDFEDLQVISAGARDPDAEGIEGMSASKMRDAAAKDDFKAFAKGIPNLGNMEKKNLFNLLKKSMGVTQDQLANGSKRIRPALETWQYAPKLDPFGLRIAYLKEECFKVGTLVENVNTGVRGRIIRRGANHVIVQTPESTMFKSWLRDLTEAYDVGTDEYRQYMQRMTPGQGDKKWNNDPIIKPITTGSYYDGKKVKNPNDPASGPGTKYNDTSIPYKVGKG</sequence>
<dbReference type="RefSeq" id="YP_004324246.1">
    <property type="nucleotide sequence ID" value="NC_015287.1"/>
</dbReference>
<evidence type="ECO:0000256" key="1">
    <source>
        <dbReference type="SAM" id="MobiDB-lite"/>
    </source>
</evidence>
<evidence type="ECO:0000313" key="3">
    <source>
        <dbReference type="Proteomes" id="UP000006527"/>
    </source>
</evidence>
<proteinExistence type="predicted"/>
<name>E3SLB1_9CAUD</name>
<dbReference type="GO" id="GO:0016740">
    <property type="term" value="F:transferase activity"/>
    <property type="evidence" value="ECO:0007669"/>
    <property type="project" value="UniProtKB-KW"/>
</dbReference>
<evidence type="ECO:0000313" key="2">
    <source>
        <dbReference type="EMBL" id="ADO98259.1"/>
    </source>
</evidence>
<keyword evidence="2" id="KW-0808">Transferase</keyword>
<dbReference type="EMBL" id="GU071098">
    <property type="protein sequence ID" value="ADO98259.1"/>
    <property type="molecule type" value="Genomic_DNA"/>
</dbReference>
<gene>
    <name evidence="2" type="ORF">SSSM7_194</name>
</gene>
<organism evidence="2 3">
    <name type="scientific">Synechococcus phage S-SSM7</name>
    <dbReference type="NCBI Taxonomy" id="445686"/>
    <lineage>
        <taxon>Viruses</taxon>
        <taxon>Duplodnaviria</taxon>
        <taxon>Heunggongvirae</taxon>
        <taxon>Uroviricota</taxon>
        <taxon>Caudoviricetes</taxon>
        <taxon>Pantevenvirales</taxon>
        <taxon>Kyanoviridae</taxon>
        <taxon>Lipsvirus</taxon>
        <taxon>Lipsvirus ssm7</taxon>
    </lineage>
</organism>
<protein>
    <submittedName>
        <fullName evidence="2">Cytitidyltransferase</fullName>
    </submittedName>
</protein>
<dbReference type="SUPFAM" id="SSF52374">
    <property type="entry name" value="Nucleotidylyl transferase"/>
    <property type="match status" value="1"/>
</dbReference>
<dbReference type="GeneID" id="10328762"/>
<feature type="region of interest" description="Disordered" evidence="1">
    <location>
        <begin position="430"/>
        <end position="460"/>
    </location>
</feature>
<dbReference type="KEGG" id="vg:10328762"/>
<keyword evidence="3" id="KW-1185">Reference proteome</keyword>